<evidence type="ECO:0000313" key="2">
    <source>
        <dbReference type="Proteomes" id="UP001529510"/>
    </source>
</evidence>
<feature type="non-terminal residue" evidence="1">
    <location>
        <position position="92"/>
    </location>
</feature>
<reference evidence="1 2" key="1">
    <citation type="submission" date="2024-05" db="EMBL/GenBank/DDBJ databases">
        <title>Genome sequencing and assembly of Indian major carp, Cirrhinus mrigala (Hamilton, 1822).</title>
        <authorList>
            <person name="Mohindra V."/>
            <person name="Chowdhury L.M."/>
            <person name="Lal K."/>
            <person name="Jena J.K."/>
        </authorList>
    </citation>
    <scope>NUCLEOTIDE SEQUENCE [LARGE SCALE GENOMIC DNA]</scope>
    <source>
        <strain evidence="1">CM1030</strain>
        <tissue evidence="1">Blood</tissue>
    </source>
</reference>
<dbReference type="Gene3D" id="2.60.40.10">
    <property type="entry name" value="Immunoglobulins"/>
    <property type="match status" value="1"/>
</dbReference>
<organism evidence="1 2">
    <name type="scientific">Cirrhinus mrigala</name>
    <name type="common">Mrigala</name>
    <dbReference type="NCBI Taxonomy" id="683832"/>
    <lineage>
        <taxon>Eukaryota</taxon>
        <taxon>Metazoa</taxon>
        <taxon>Chordata</taxon>
        <taxon>Craniata</taxon>
        <taxon>Vertebrata</taxon>
        <taxon>Euteleostomi</taxon>
        <taxon>Actinopterygii</taxon>
        <taxon>Neopterygii</taxon>
        <taxon>Teleostei</taxon>
        <taxon>Ostariophysi</taxon>
        <taxon>Cypriniformes</taxon>
        <taxon>Cyprinidae</taxon>
        <taxon>Labeoninae</taxon>
        <taxon>Labeonini</taxon>
        <taxon>Cirrhinus</taxon>
    </lineage>
</organism>
<feature type="non-terminal residue" evidence="1">
    <location>
        <position position="1"/>
    </location>
</feature>
<sequence>PHRRRRSVGVANATLPNFASTLSSLPNFFTTSSPEKEKSQKMVFKASSKEFMVISNLVHFTSYQIEIQACNHPTDPNRCSMPTYVNARTLPE</sequence>
<keyword evidence="2" id="KW-1185">Reference proteome</keyword>
<comment type="caution">
    <text evidence="1">The sequence shown here is derived from an EMBL/GenBank/DDBJ whole genome shotgun (WGS) entry which is preliminary data.</text>
</comment>
<evidence type="ECO:0000313" key="1">
    <source>
        <dbReference type="EMBL" id="KAL0160637.1"/>
    </source>
</evidence>
<dbReference type="AlphaFoldDB" id="A0ABD0NF48"/>
<gene>
    <name evidence="1" type="ORF">M9458_044362</name>
</gene>
<name>A0ABD0NF48_CIRMR</name>
<dbReference type="InterPro" id="IPR013783">
    <property type="entry name" value="Ig-like_fold"/>
</dbReference>
<accession>A0ABD0NF48</accession>
<protein>
    <submittedName>
        <fullName evidence="1">Uncharacterized protein</fullName>
    </submittedName>
</protein>
<dbReference type="Proteomes" id="UP001529510">
    <property type="component" value="Unassembled WGS sequence"/>
</dbReference>
<dbReference type="EMBL" id="JAMKFB020000022">
    <property type="protein sequence ID" value="KAL0160637.1"/>
    <property type="molecule type" value="Genomic_DNA"/>
</dbReference>
<proteinExistence type="predicted"/>